<dbReference type="GO" id="GO:0008074">
    <property type="term" value="C:guanylate cyclase complex, soluble"/>
    <property type="evidence" value="ECO:0007669"/>
    <property type="project" value="TreeGrafter"/>
</dbReference>
<dbReference type="PANTHER" id="PTHR45655:SF7">
    <property type="entry name" value="GUANYLATE CYCLASE SOLUBLE SUBUNIT ALPHA-2"/>
    <property type="match status" value="1"/>
</dbReference>
<dbReference type="FunFam" id="3.30.70.1230:FF:000007">
    <property type="entry name" value="Guanylate cyclase soluble subunit alpha-3"/>
    <property type="match status" value="1"/>
</dbReference>
<evidence type="ECO:0000259" key="10">
    <source>
        <dbReference type="PROSITE" id="PS50125"/>
    </source>
</evidence>
<dbReference type="SUPFAM" id="SSF111126">
    <property type="entry name" value="Ligand-binding domain in the NO signalling and Golgi transport"/>
    <property type="match status" value="1"/>
</dbReference>
<dbReference type="PROSITE" id="PS00452">
    <property type="entry name" value="GUANYLATE_CYCLASE_1"/>
    <property type="match status" value="1"/>
</dbReference>
<evidence type="ECO:0000313" key="12">
    <source>
        <dbReference type="Proteomes" id="UP001274896"/>
    </source>
</evidence>
<dbReference type="SUPFAM" id="SSF55073">
    <property type="entry name" value="Nucleotide cyclase"/>
    <property type="match status" value="1"/>
</dbReference>
<feature type="region of interest" description="Disordered" evidence="9">
    <location>
        <begin position="257"/>
        <end position="285"/>
    </location>
</feature>
<dbReference type="InterPro" id="IPR001054">
    <property type="entry name" value="A/G_cyclase"/>
</dbReference>
<dbReference type="GO" id="GO:0005525">
    <property type="term" value="F:GTP binding"/>
    <property type="evidence" value="ECO:0007669"/>
    <property type="project" value="UniProtKB-KW"/>
</dbReference>
<dbReference type="InterPro" id="IPR024096">
    <property type="entry name" value="NO_sig/Golgi_transp_ligand-bd"/>
</dbReference>
<evidence type="ECO:0000256" key="7">
    <source>
        <dbReference type="ARBA" id="ARBA00023293"/>
    </source>
</evidence>
<dbReference type="CDD" id="cd07302">
    <property type="entry name" value="CHD"/>
    <property type="match status" value="1"/>
</dbReference>
<dbReference type="PANTHER" id="PTHR45655">
    <property type="entry name" value="GUANYLATE CYCLASE SOLUBLE SUBUNIT BETA-2"/>
    <property type="match status" value="1"/>
</dbReference>
<keyword evidence="4" id="KW-0547">Nucleotide-binding</keyword>
<protein>
    <recommendedName>
        <fullName evidence="2">guanylate cyclase</fullName>
        <ecNumber evidence="2">4.6.1.2</ecNumber>
    </recommendedName>
</protein>
<evidence type="ECO:0000256" key="2">
    <source>
        <dbReference type="ARBA" id="ARBA00012202"/>
    </source>
</evidence>
<dbReference type="Proteomes" id="UP001274896">
    <property type="component" value="Unassembled WGS sequence"/>
</dbReference>
<organism evidence="11 12">
    <name type="scientific">Hemibagrus guttatus</name>
    <dbReference type="NCBI Taxonomy" id="175788"/>
    <lineage>
        <taxon>Eukaryota</taxon>
        <taxon>Metazoa</taxon>
        <taxon>Chordata</taxon>
        <taxon>Craniata</taxon>
        <taxon>Vertebrata</taxon>
        <taxon>Euteleostomi</taxon>
        <taxon>Actinopterygii</taxon>
        <taxon>Neopterygii</taxon>
        <taxon>Teleostei</taxon>
        <taxon>Ostariophysi</taxon>
        <taxon>Siluriformes</taxon>
        <taxon>Bagridae</taxon>
        <taxon>Hemibagrus</taxon>
    </lineage>
</organism>
<evidence type="ECO:0000256" key="3">
    <source>
        <dbReference type="ARBA" id="ARBA00022490"/>
    </source>
</evidence>
<dbReference type="AlphaFoldDB" id="A0AAE0QSZ5"/>
<accession>A0AAE0QSZ5</accession>
<name>A0AAE0QSZ5_9TELE</name>
<keyword evidence="5" id="KW-0342">GTP-binding</keyword>
<dbReference type="InterPro" id="IPR042463">
    <property type="entry name" value="HNOB_dom_associated_sf"/>
</dbReference>
<sequence>MSSRKISSESFSSVGSDCLESPDDAECPFSRAFWNGRSPAETRACPFDEQAATGARRAARRKRVNLDSLGESLRRLTSPTTQTIQQALQRTVDFYKQRNNSEDGSEQKCGLEKCPFVNSQSDNQTDISGILQYTAAIVGVGFPTLRERFGEEFFGLCLEENERVLRALGGNLQDFFNGFDALLEHARTSYGRRASSESASFLCKDMEDNRDNDGGGKTLLLHCFNPDPTVGVAMPGLIRAAARRIYQAEVEVEEAPSTRLRAINEDGEVSDRSTPSSSPSPPTFSSTGCLSFLIREVRITPSSPSPPSASSRELSRSPTDLRIGLSTFCRAFPFHLIVGPNMEVLQVGVGLKNVGEGIRKPHRTLSFSDSFQLISPRIPCSFQNILLRLSTPFTIRTRPDPSALESREKMPSYGYWAAVSISKGLNLGQGSACVFTDNPSDPPAQCRKSHAQHVCVVFQVMELKGQMIHLPESNSIMFLGSPRVDRLEELMGRGLHLSDIPIHDATRDVILRRRSDAPVELLYSIFPGHVAQRLWQGLPVQAKKFDDVTMLFSDIVGFTAVCEHCTPMQVISMLNELYTRFDYQCGVLDVYKIETIGDAYCVAAGLHRKCVCHARPIALMALKMIELSEEVLTPNGKPIKLRIGIHSGSVLAGVVGVKMPRYCLFGNNVTLASKFESGSQPRRINVSPTTYQFLHDDHSFSFIARSRQELPENFPKEIPGICYFLEAGKSGQGSHVSLTNTRSAPIRKASYNIGTMFLRETSL</sequence>
<dbReference type="GO" id="GO:0020037">
    <property type="term" value="F:heme binding"/>
    <property type="evidence" value="ECO:0007669"/>
    <property type="project" value="InterPro"/>
</dbReference>
<keyword evidence="12" id="KW-1185">Reference proteome</keyword>
<dbReference type="InterPro" id="IPR011645">
    <property type="entry name" value="HNOB_dom_associated"/>
</dbReference>
<evidence type="ECO:0000256" key="5">
    <source>
        <dbReference type="ARBA" id="ARBA00023134"/>
    </source>
</evidence>
<feature type="domain" description="Guanylate cyclase" evidence="10">
    <location>
        <begin position="549"/>
        <end position="676"/>
    </location>
</feature>
<gene>
    <name evidence="11" type="ORF">QTP70_018182</name>
</gene>
<evidence type="ECO:0000256" key="1">
    <source>
        <dbReference type="ARBA" id="ARBA00004496"/>
    </source>
</evidence>
<dbReference type="Gene3D" id="3.30.450.260">
    <property type="entry name" value="Haem NO binding associated domain"/>
    <property type="match status" value="1"/>
</dbReference>
<reference evidence="11" key="1">
    <citation type="submission" date="2023-06" db="EMBL/GenBank/DDBJ databases">
        <title>Male Hemibagrus guttatus genome.</title>
        <authorList>
            <person name="Bian C."/>
        </authorList>
    </citation>
    <scope>NUCLEOTIDE SEQUENCE</scope>
    <source>
        <strain evidence="11">Male_cb2023</strain>
        <tissue evidence="11">Muscle</tissue>
    </source>
</reference>
<dbReference type="GO" id="GO:0019934">
    <property type="term" value="P:cGMP-mediated signaling"/>
    <property type="evidence" value="ECO:0007669"/>
    <property type="project" value="TreeGrafter"/>
</dbReference>
<comment type="similarity">
    <text evidence="8">Belongs to the adenylyl cyclase class-4/guanylyl cyclase family.</text>
</comment>
<comment type="subcellular location">
    <subcellularLocation>
        <location evidence="1">Cytoplasm</location>
    </subcellularLocation>
</comment>
<dbReference type="InterPro" id="IPR029787">
    <property type="entry name" value="Nucleotide_cyclase"/>
</dbReference>
<dbReference type="EC" id="4.6.1.2" evidence="2"/>
<evidence type="ECO:0000313" key="11">
    <source>
        <dbReference type="EMBL" id="KAK3531379.1"/>
    </source>
</evidence>
<dbReference type="InterPro" id="IPR038158">
    <property type="entry name" value="H-NOX_domain_sf"/>
</dbReference>
<dbReference type="Gene3D" id="3.30.70.1230">
    <property type="entry name" value="Nucleotide cyclase"/>
    <property type="match status" value="1"/>
</dbReference>
<evidence type="ECO:0000256" key="6">
    <source>
        <dbReference type="ARBA" id="ARBA00023239"/>
    </source>
</evidence>
<dbReference type="EMBL" id="JAUCMX010000011">
    <property type="protein sequence ID" value="KAK3531379.1"/>
    <property type="molecule type" value="Genomic_DNA"/>
</dbReference>
<dbReference type="GO" id="GO:0004383">
    <property type="term" value="F:guanylate cyclase activity"/>
    <property type="evidence" value="ECO:0007669"/>
    <property type="project" value="UniProtKB-EC"/>
</dbReference>
<dbReference type="InterPro" id="IPR011644">
    <property type="entry name" value="Heme_NO-bd"/>
</dbReference>
<feature type="compositionally biased region" description="Low complexity" evidence="9">
    <location>
        <begin position="1"/>
        <end position="13"/>
    </location>
</feature>
<dbReference type="PROSITE" id="PS50125">
    <property type="entry name" value="GUANYLATE_CYCLASE_2"/>
    <property type="match status" value="1"/>
</dbReference>
<keyword evidence="3" id="KW-0963">Cytoplasm</keyword>
<feature type="compositionally biased region" description="Low complexity" evidence="9">
    <location>
        <begin position="273"/>
        <end position="285"/>
    </location>
</feature>
<evidence type="ECO:0000256" key="8">
    <source>
        <dbReference type="RuleBase" id="RU000405"/>
    </source>
</evidence>
<dbReference type="Pfam" id="PF07701">
    <property type="entry name" value="HNOBA"/>
    <property type="match status" value="1"/>
</dbReference>
<evidence type="ECO:0000256" key="9">
    <source>
        <dbReference type="SAM" id="MobiDB-lite"/>
    </source>
</evidence>
<dbReference type="Pfam" id="PF07700">
    <property type="entry name" value="HNOB"/>
    <property type="match status" value="1"/>
</dbReference>
<dbReference type="Gene3D" id="3.90.1520.10">
    <property type="entry name" value="H-NOX domain"/>
    <property type="match status" value="1"/>
</dbReference>
<evidence type="ECO:0000256" key="4">
    <source>
        <dbReference type="ARBA" id="ARBA00022741"/>
    </source>
</evidence>
<keyword evidence="6 8" id="KW-0456">Lyase</keyword>
<dbReference type="GO" id="GO:0070482">
    <property type="term" value="P:response to oxygen levels"/>
    <property type="evidence" value="ECO:0007669"/>
    <property type="project" value="TreeGrafter"/>
</dbReference>
<dbReference type="Pfam" id="PF00211">
    <property type="entry name" value="Guanylate_cyc"/>
    <property type="match status" value="1"/>
</dbReference>
<dbReference type="SMART" id="SM00044">
    <property type="entry name" value="CYCc"/>
    <property type="match status" value="1"/>
</dbReference>
<keyword evidence="7" id="KW-0141">cGMP biosynthesis</keyword>
<comment type="caution">
    <text evidence="11">The sequence shown here is derived from an EMBL/GenBank/DDBJ whole genome shotgun (WGS) entry which is preliminary data.</text>
</comment>
<dbReference type="InterPro" id="IPR018297">
    <property type="entry name" value="A/G_cyclase_CS"/>
</dbReference>
<proteinExistence type="inferred from homology"/>
<feature type="region of interest" description="Disordered" evidence="9">
    <location>
        <begin position="1"/>
        <end position="23"/>
    </location>
</feature>